<evidence type="ECO:0000256" key="2">
    <source>
        <dbReference type="ARBA" id="ARBA00012438"/>
    </source>
</evidence>
<feature type="modified residue" description="4-aspartylphosphate" evidence="5">
    <location>
        <position position="663"/>
    </location>
</feature>
<protein>
    <recommendedName>
        <fullName evidence="2">histidine kinase</fullName>
        <ecNumber evidence="2">2.7.13.3</ecNumber>
    </recommendedName>
</protein>
<dbReference type="GO" id="GO:0000155">
    <property type="term" value="F:phosphorelay sensor kinase activity"/>
    <property type="evidence" value="ECO:0007669"/>
    <property type="project" value="InterPro"/>
</dbReference>
<dbReference type="PRINTS" id="PR00344">
    <property type="entry name" value="BCTRLSENSOR"/>
</dbReference>
<feature type="compositionally biased region" description="Polar residues" evidence="6">
    <location>
        <begin position="599"/>
        <end position="610"/>
    </location>
</feature>
<comment type="catalytic activity">
    <reaction evidence="1">
        <text>ATP + protein L-histidine = ADP + protein N-phospho-L-histidine.</text>
        <dbReference type="EC" id="2.7.13.3"/>
    </reaction>
</comment>
<organism evidence="10 11">
    <name type="scientific">Thalassovita mediterranea</name>
    <dbReference type="NCBI Taxonomy" id="340021"/>
    <lineage>
        <taxon>Bacteria</taxon>
        <taxon>Pseudomonadati</taxon>
        <taxon>Pseudomonadota</taxon>
        <taxon>Alphaproteobacteria</taxon>
        <taxon>Rhodobacterales</taxon>
        <taxon>Roseobacteraceae</taxon>
        <taxon>Thalassovita</taxon>
    </lineage>
</organism>
<evidence type="ECO:0000256" key="4">
    <source>
        <dbReference type="ARBA" id="ARBA00023012"/>
    </source>
</evidence>
<dbReference type="AlphaFoldDB" id="A0A0P1GQ12"/>
<proteinExistence type="predicted"/>
<feature type="transmembrane region" description="Helical" evidence="7">
    <location>
        <begin position="50"/>
        <end position="69"/>
    </location>
</feature>
<feature type="transmembrane region" description="Helical" evidence="7">
    <location>
        <begin position="102"/>
        <end position="118"/>
    </location>
</feature>
<dbReference type="InterPro" id="IPR011006">
    <property type="entry name" value="CheY-like_superfamily"/>
</dbReference>
<evidence type="ECO:0000256" key="7">
    <source>
        <dbReference type="SAM" id="Phobius"/>
    </source>
</evidence>
<feature type="transmembrane region" description="Helical" evidence="7">
    <location>
        <begin position="26"/>
        <end position="44"/>
    </location>
</feature>
<dbReference type="PANTHER" id="PTHR45339:SF1">
    <property type="entry name" value="HYBRID SIGNAL TRANSDUCTION HISTIDINE KINASE J"/>
    <property type="match status" value="1"/>
</dbReference>
<dbReference type="InterPro" id="IPR036890">
    <property type="entry name" value="HATPase_C_sf"/>
</dbReference>
<dbReference type="OrthoDB" id="9801651at2"/>
<keyword evidence="10" id="KW-0418">Kinase</keyword>
<dbReference type="CDD" id="cd17546">
    <property type="entry name" value="REC_hyHK_CKI1_RcsC-like"/>
    <property type="match status" value="1"/>
</dbReference>
<keyword evidence="10" id="KW-0808">Transferase</keyword>
<evidence type="ECO:0000256" key="3">
    <source>
        <dbReference type="ARBA" id="ARBA00022553"/>
    </source>
</evidence>
<dbReference type="InterPro" id="IPR003594">
    <property type="entry name" value="HATPase_dom"/>
</dbReference>
<accession>A0A0P1GQ12</accession>
<evidence type="ECO:0000313" key="11">
    <source>
        <dbReference type="Proteomes" id="UP000051681"/>
    </source>
</evidence>
<dbReference type="Pfam" id="PF00072">
    <property type="entry name" value="Response_reg"/>
    <property type="match status" value="1"/>
</dbReference>
<dbReference type="EMBL" id="CYSF01000007">
    <property type="protein sequence ID" value="CUH84481.1"/>
    <property type="molecule type" value="Genomic_DNA"/>
</dbReference>
<dbReference type="InterPro" id="IPR003661">
    <property type="entry name" value="HisK_dim/P_dom"/>
</dbReference>
<dbReference type="SMART" id="SM00387">
    <property type="entry name" value="HATPase_c"/>
    <property type="match status" value="1"/>
</dbReference>
<gene>
    <name evidence="10" type="primary">luxQ_5</name>
    <name evidence="10" type="ORF">TM5383_01691</name>
</gene>
<dbReference type="Gene3D" id="3.30.565.10">
    <property type="entry name" value="Histidine kinase-like ATPase, C-terminal domain"/>
    <property type="match status" value="1"/>
</dbReference>
<keyword evidence="7" id="KW-1133">Transmembrane helix</keyword>
<evidence type="ECO:0000256" key="1">
    <source>
        <dbReference type="ARBA" id="ARBA00000085"/>
    </source>
</evidence>
<evidence type="ECO:0000256" key="6">
    <source>
        <dbReference type="SAM" id="MobiDB-lite"/>
    </source>
</evidence>
<dbReference type="RefSeq" id="WP_143570303.1">
    <property type="nucleotide sequence ID" value="NZ_CYSF01000007.1"/>
</dbReference>
<evidence type="ECO:0000259" key="8">
    <source>
        <dbReference type="PROSITE" id="PS50109"/>
    </source>
</evidence>
<dbReference type="SMART" id="SM00388">
    <property type="entry name" value="HisKA"/>
    <property type="match status" value="1"/>
</dbReference>
<dbReference type="CDD" id="cd00082">
    <property type="entry name" value="HisKA"/>
    <property type="match status" value="1"/>
</dbReference>
<keyword evidence="7" id="KW-0472">Membrane</keyword>
<feature type="domain" description="Response regulatory" evidence="9">
    <location>
        <begin position="614"/>
        <end position="733"/>
    </location>
</feature>
<sequence>MTASADIRLDLATQDKKRRTRLARMVAALSSLVGALWCFIFLIYGDSTAMAAAAIASWPSWMAMLMFALRYDHGARVFWMLAFPPVLLATTLYYSAAVDLELIFLGIVGLPFLFFSSSTENRQQWLALGYLGLITAIALSYDRFGNLAWVPAMPPPSPLRGDTVDWGIRMTVAAALMVELYYFAYLNRSSALEAQKALADADAAARSRGAFLANMSHEIRTPMNGMIGMIEVMEATDTDKQHARSIGMIRNSAFSLLRILNDILDASQIDSGKLKVERTKVELRPLIEGATQTMQSMADNHDVRLRVLVHPTMPEWIWSDSGRLRQVLLNLLSNAVKYSAKRLTGRQGHVTMLVQRGEGDSFTIEILDNGTGISDDVRATLFQPFSDGDLTSRRVVGGTGLGLSITRSLIALMGGHIRFERPPNAEGTRVRVDLPLETADGPKRTPDLSGLQVVCFDLLDQQARDGLTTMVESAGAKMHMVKDLSDLGMLLPLSGADPIFLLPNPDETVADPLAKDLKTLLPTARIIRFSAARDVRYGLLDDHTYRIQIFPMMGSELMRAIAALGGALPTSEATPHPGYALSRRQADINAPSKSADAEATQTEAHNTQPKSNDKILLVEDNQINRMVLCKQLELMGYDHDMAEHGEEGFKAWQTGAFSLILSDCQMPIMDGFEMTQRIREVEEAENKPRTPIIAITANALEGEGERCQAHGMDDYLAKPVEMEKLKNMLRYHLGHDRAETKTASTS</sequence>
<dbReference type="SUPFAM" id="SSF55874">
    <property type="entry name" value="ATPase domain of HSP90 chaperone/DNA topoisomerase II/histidine kinase"/>
    <property type="match status" value="1"/>
</dbReference>
<keyword evidence="11" id="KW-1185">Reference proteome</keyword>
<dbReference type="SMART" id="SM00448">
    <property type="entry name" value="REC"/>
    <property type="match status" value="1"/>
</dbReference>
<dbReference type="InterPro" id="IPR001789">
    <property type="entry name" value="Sig_transdc_resp-reg_receiver"/>
</dbReference>
<dbReference type="SUPFAM" id="SSF47384">
    <property type="entry name" value="Homodimeric domain of signal transducing histidine kinase"/>
    <property type="match status" value="1"/>
</dbReference>
<dbReference type="PROSITE" id="PS50110">
    <property type="entry name" value="RESPONSE_REGULATORY"/>
    <property type="match status" value="1"/>
</dbReference>
<dbReference type="Gene3D" id="3.40.50.2300">
    <property type="match status" value="1"/>
</dbReference>
<dbReference type="InterPro" id="IPR036097">
    <property type="entry name" value="HisK_dim/P_sf"/>
</dbReference>
<dbReference type="SUPFAM" id="SSF52172">
    <property type="entry name" value="CheY-like"/>
    <property type="match status" value="1"/>
</dbReference>
<feature type="domain" description="Histidine kinase" evidence="8">
    <location>
        <begin position="214"/>
        <end position="438"/>
    </location>
</feature>
<feature type="region of interest" description="Disordered" evidence="6">
    <location>
        <begin position="590"/>
        <end position="613"/>
    </location>
</feature>
<dbReference type="Pfam" id="PF00512">
    <property type="entry name" value="HisKA"/>
    <property type="match status" value="1"/>
</dbReference>
<dbReference type="PANTHER" id="PTHR45339">
    <property type="entry name" value="HYBRID SIGNAL TRANSDUCTION HISTIDINE KINASE J"/>
    <property type="match status" value="1"/>
</dbReference>
<dbReference type="PROSITE" id="PS50109">
    <property type="entry name" value="HIS_KIN"/>
    <property type="match status" value="1"/>
</dbReference>
<feature type="transmembrane region" description="Helical" evidence="7">
    <location>
        <begin position="125"/>
        <end position="141"/>
    </location>
</feature>
<name>A0A0P1GQ12_9RHOB</name>
<evidence type="ECO:0000313" key="10">
    <source>
        <dbReference type="EMBL" id="CUH84481.1"/>
    </source>
</evidence>
<reference evidence="10 11" key="1">
    <citation type="submission" date="2015-09" db="EMBL/GenBank/DDBJ databases">
        <authorList>
            <consortium name="Swine Surveillance"/>
        </authorList>
    </citation>
    <scope>NUCLEOTIDE SEQUENCE [LARGE SCALE GENOMIC DNA]</scope>
    <source>
        <strain evidence="10 11">CECT 8383</strain>
    </source>
</reference>
<dbReference type="STRING" id="340021.TM5383_01691"/>
<keyword evidence="7" id="KW-0812">Transmembrane</keyword>
<dbReference type="Proteomes" id="UP000051681">
    <property type="component" value="Unassembled WGS sequence"/>
</dbReference>
<keyword evidence="3 5" id="KW-0597">Phosphoprotein</keyword>
<dbReference type="InterPro" id="IPR005467">
    <property type="entry name" value="His_kinase_dom"/>
</dbReference>
<dbReference type="InterPro" id="IPR004358">
    <property type="entry name" value="Sig_transdc_His_kin-like_C"/>
</dbReference>
<dbReference type="Gene3D" id="1.10.287.130">
    <property type="match status" value="1"/>
</dbReference>
<dbReference type="EC" id="2.7.13.3" evidence="2"/>
<feature type="transmembrane region" description="Helical" evidence="7">
    <location>
        <begin position="76"/>
        <end position="96"/>
    </location>
</feature>
<dbReference type="Pfam" id="PF02518">
    <property type="entry name" value="HATPase_c"/>
    <property type="match status" value="1"/>
</dbReference>
<keyword evidence="4" id="KW-0902">Two-component regulatory system</keyword>
<evidence type="ECO:0000259" key="9">
    <source>
        <dbReference type="PROSITE" id="PS50110"/>
    </source>
</evidence>
<evidence type="ECO:0000256" key="5">
    <source>
        <dbReference type="PROSITE-ProRule" id="PRU00169"/>
    </source>
</evidence>